<dbReference type="SUPFAM" id="SSF56112">
    <property type="entry name" value="Protein kinase-like (PK-like)"/>
    <property type="match status" value="1"/>
</dbReference>
<dbReference type="EMBL" id="MLAK01000668">
    <property type="protein sequence ID" value="OHT08412.1"/>
    <property type="molecule type" value="Genomic_DNA"/>
</dbReference>
<dbReference type="Proteomes" id="UP000179807">
    <property type="component" value="Unassembled WGS sequence"/>
</dbReference>
<dbReference type="AlphaFoldDB" id="A0A1J4KF68"/>
<dbReference type="RefSeq" id="XP_068361548.1">
    <property type="nucleotide sequence ID" value="XM_068502954.1"/>
</dbReference>
<proteinExistence type="predicted"/>
<keyword evidence="2" id="KW-1185">Reference proteome</keyword>
<evidence type="ECO:0000313" key="1">
    <source>
        <dbReference type="EMBL" id="OHT08412.1"/>
    </source>
</evidence>
<dbReference type="InterPro" id="IPR011009">
    <property type="entry name" value="Kinase-like_dom_sf"/>
</dbReference>
<keyword evidence="1" id="KW-0808">Transferase</keyword>
<dbReference type="VEuPathDB" id="TrichDB:TRFO_23093"/>
<protein>
    <submittedName>
        <fullName evidence="1">CAMK family protein kinase</fullName>
    </submittedName>
</protein>
<name>A0A1J4KF68_9EUKA</name>
<dbReference type="Gene3D" id="1.10.510.10">
    <property type="entry name" value="Transferase(Phosphotransferase) domain 1"/>
    <property type="match status" value="1"/>
</dbReference>
<reference evidence="1" key="1">
    <citation type="submission" date="2016-10" db="EMBL/GenBank/DDBJ databases">
        <authorList>
            <person name="Benchimol M."/>
            <person name="Almeida L.G."/>
            <person name="Vasconcelos A.T."/>
            <person name="Perreira-Neves A."/>
            <person name="Rosa I.A."/>
            <person name="Tasca T."/>
            <person name="Bogo M.R."/>
            <person name="de Souza W."/>
        </authorList>
    </citation>
    <scope>NUCLEOTIDE SEQUENCE [LARGE SCALE GENOMIC DNA]</scope>
    <source>
        <strain evidence="1">K</strain>
    </source>
</reference>
<organism evidence="1 2">
    <name type="scientific">Tritrichomonas foetus</name>
    <dbReference type="NCBI Taxonomy" id="1144522"/>
    <lineage>
        <taxon>Eukaryota</taxon>
        <taxon>Metamonada</taxon>
        <taxon>Parabasalia</taxon>
        <taxon>Tritrichomonadida</taxon>
        <taxon>Tritrichomonadidae</taxon>
        <taxon>Tritrichomonas</taxon>
    </lineage>
</organism>
<accession>A0A1J4KF68</accession>
<dbReference type="GeneID" id="94837658"/>
<keyword evidence="1" id="KW-0418">Kinase</keyword>
<dbReference type="OrthoDB" id="193931at2759"/>
<dbReference type="GO" id="GO:0016301">
    <property type="term" value="F:kinase activity"/>
    <property type="evidence" value="ECO:0007669"/>
    <property type="project" value="UniProtKB-KW"/>
</dbReference>
<evidence type="ECO:0000313" key="2">
    <source>
        <dbReference type="Proteomes" id="UP000179807"/>
    </source>
</evidence>
<sequence length="277" mass="31724">MPDQFPPEIQDLISRMLTVDPQQRITIPEIKEHPAFRMFLPQNYLLPTPFGIPFLPDPIDPSTIDSNIMSVLTHIGYESEEEVVSHLTSEQHNMAKVFFRMYNHTFSLENLPWHQDSYEMHLNAPSEAFEMSPMAQPMNIFQGQNDPFYRRPKIPDMSSPDVYSLAHQASWGAVANTNQLAINGTESFVNLPTPIERVLAPIENYLAENGYDFFHPDELTIYTRKVDSGLYVIFKIAYEAIDSYTIQVSKASLAQVNEFSELINDITSIIDSMVMIR</sequence>
<gene>
    <name evidence="1" type="ORF">TRFO_23093</name>
</gene>
<comment type="caution">
    <text evidence="1">The sequence shown here is derived from an EMBL/GenBank/DDBJ whole genome shotgun (WGS) entry which is preliminary data.</text>
</comment>